<protein>
    <submittedName>
        <fullName evidence="3">Group II intron reverse transcriptase/maturase</fullName>
    </submittedName>
</protein>
<organism evidence="3 4">
    <name type="scientific">Phaeovulum veldkampii DSM 11550</name>
    <dbReference type="NCBI Taxonomy" id="1185920"/>
    <lineage>
        <taxon>Bacteria</taxon>
        <taxon>Pseudomonadati</taxon>
        <taxon>Pseudomonadota</taxon>
        <taxon>Alphaproteobacteria</taxon>
        <taxon>Rhodobacterales</taxon>
        <taxon>Paracoccaceae</taxon>
        <taxon>Phaeovulum</taxon>
    </lineage>
</organism>
<evidence type="ECO:0000313" key="4">
    <source>
        <dbReference type="Proteomes" id="UP000241899"/>
    </source>
</evidence>
<dbReference type="RefSeq" id="WP_107326194.1">
    <property type="nucleotide sequence ID" value="NZ_NHSP01000035.1"/>
</dbReference>
<dbReference type="PANTHER" id="PTHR34047:SF8">
    <property type="entry name" value="PROTEIN YKFC"/>
    <property type="match status" value="1"/>
</dbReference>
<keyword evidence="3" id="KW-0548">Nucleotidyltransferase</keyword>
<dbReference type="SUPFAM" id="SSF56672">
    <property type="entry name" value="DNA/RNA polymerases"/>
    <property type="match status" value="1"/>
</dbReference>
<dbReference type="CDD" id="cd01651">
    <property type="entry name" value="RT_G2_intron"/>
    <property type="match status" value="1"/>
</dbReference>
<comment type="similarity">
    <text evidence="1">Belongs to the bacterial reverse transcriptase family.</text>
</comment>
<dbReference type="Pfam" id="PF00078">
    <property type="entry name" value="RVT_1"/>
    <property type="match status" value="1"/>
</dbReference>
<name>A0A2T4J7K6_9RHOB</name>
<keyword evidence="3" id="KW-0695">RNA-directed DNA polymerase</keyword>
<accession>A0A2T4J7K6</accession>
<comment type="caution">
    <text evidence="3">The sequence shown here is derived from an EMBL/GenBank/DDBJ whole genome shotgun (WGS) entry which is preliminary data.</text>
</comment>
<proteinExistence type="inferred from homology"/>
<dbReference type="InterPro" id="IPR043502">
    <property type="entry name" value="DNA/RNA_pol_sf"/>
</dbReference>
<dbReference type="NCBIfam" id="TIGR04416">
    <property type="entry name" value="group_II_RT_mat"/>
    <property type="match status" value="1"/>
</dbReference>
<dbReference type="PROSITE" id="PS50878">
    <property type="entry name" value="RT_POL"/>
    <property type="match status" value="1"/>
</dbReference>
<gene>
    <name evidence="3" type="primary">ltrA</name>
    <name evidence="3" type="ORF">C5F46_15340</name>
</gene>
<evidence type="ECO:0000256" key="1">
    <source>
        <dbReference type="ARBA" id="ARBA00034120"/>
    </source>
</evidence>
<feature type="domain" description="Reverse transcriptase" evidence="2">
    <location>
        <begin position="82"/>
        <end position="343"/>
    </location>
</feature>
<dbReference type="Proteomes" id="UP000241899">
    <property type="component" value="Unassembled WGS sequence"/>
</dbReference>
<sequence length="508" mass="58546">MSGTVNTGFVLDMQRKLHRWSAADPDRRFADLFNLVCDRRTLIEAWIRLSRNKGSNTPGTDGVTRKAVERRLSGAVGYLEDIRADLRQGTYEPQPVRQRLIPKPGKPGKFRPLGIPTLRDRLVQMALKLVLEPIFEADFYPTSYGFRPGRSTHDALARVRHKLNPTSAGPSRVRYVIEGDIKGCFDAIDHHVLMERVRRRIRDRKVLRLVLAFLKADIMIEGTLRHPVTGTPQGGIISPLLANVYLTGLDERYRRWVPNPRDKTRERAQQRLQSDHRRGRPGFYVVRYADDFVLLVQGTRKDAEIERQALAQFLQEELRMELSMEKTKITDVREGFDFLGYRVAQKKMPSTGRHVGMIFIPKAKSQLLRDRVKANVRGTPTGTTLAALIGDLNPVIIGWRNYYRYATRSWAEFSKLDWWLYWRIKSWLGQKHGTASGRKLRRKYTEKGPRAHGGWASGGKTLARFSDAKRVRYRDRGLRIPNGWDDPDESFRQGADTFWEATRTLAKL</sequence>
<dbReference type="InterPro" id="IPR051083">
    <property type="entry name" value="GrpII_Intron_Splice-Mob/Def"/>
</dbReference>
<keyword evidence="3" id="KW-0808">Transferase</keyword>
<dbReference type="InterPro" id="IPR030931">
    <property type="entry name" value="Group_II_RT_mat"/>
</dbReference>
<dbReference type="EMBL" id="PZKF01000069">
    <property type="protein sequence ID" value="PTE13875.1"/>
    <property type="molecule type" value="Genomic_DNA"/>
</dbReference>
<evidence type="ECO:0000313" key="3">
    <source>
        <dbReference type="EMBL" id="PTE13875.1"/>
    </source>
</evidence>
<dbReference type="InterPro" id="IPR000477">
    <property type="entry name" value="RT_dom"/>
</dbReference>
<dbReference type="InterPro" id="IPR013597">
    <property type="entry name" value="Mat_intron_G2"/>
</dbReference>
<keyword evidence="4" id="KW-1185">Reference proteome</keyword>
<dbReference type="PANTHER" id="PTHR34047">
    <property type="entry name" value="NUCLEAR INTRON MATURASE 1, MITOCHONDRIAL-RELATED"/>
    <property type="match status" value="1"/>
</dbReference>
<dbReference type="GO" id="GO:0003964">
    <property type="term" value="F:RNA-directed DNA polymerase activity"/>
    <property type="evidence" value="ECO:0007669"/>
    <property type="project" value="UniProtKB-KW"/>
</dbReference>
<evidence type="ECO:0000259" key="2">
    <source>
        <dbReference type="PROSITE" id="PS50878"/>
    </source>
</evidence>
<reference evidence="3 4" key="1">
    <citation type="submission" date="2018-03" db="EMBL/GenBank/DDBJ databases">
        <title>Rhodobacter veldkampii.</title>
        <authorList>
            <person name="Meyer T.E."/>
            <person name="Miller S."/>
            <person name="Lodha T."/>
            <person name="Gandham S."/>
            <person name="Chintalapati S."/>
            <person name="Chintalapati V.R."/>
        </authorList>
    </citation>
    <scope>NUCLEOTIDE SEQUENCE [LARGE SCALE GENOMIC DNA]</scope>
    <source>
        <strain evidence="3 4">DSM 11550</strain>
    </source>
</reference>
<dbReference type="OrthoDB" id="9793236at2"/>
<dbReference type="Pfam" id="PF08388">
    <property type="entry name" value="GIIM"/>
    <property type="match status" value="1"/>
</dbReference>
<dbReference type="AlphaFoldDB" id="A0A2T4J7K6"/>